<dbReference type="Proteomes" id="UP000663828">
    <property type="component" value="Unassembled WGS sequence"/>
</dbReference>
<evidence type="ECO:0000256" key="7">
    <source>
        <dbReference type="ARBA" id="ARBA00023049"/>
    </source>
</evidence>
<evidence type="ECO:0000256" key="4">
    <source>
        <dbReference type="ARBA" id="ARBA00022723"/>
    </source>
</evidence>
<feature type="domain" description="Carboxypeptidase activation peptide" evidence="9">
    <location>
        <begin position="175"/>
        <end position="250"/>
    </location>
</feature>
<sequence length="298" mass="33706">MNKCIFILHVFFLISITINQYKCCLIPRPDQIRLATAGDMAINVDWRLRVCPLEFINLTVIYDASSKQLTSTSVHDKSSSYGLILTTTSSSCLFERALNYVNPPGPVYLTNGATRNPEGNENVKKSTKNSCVVISDADFGILTVSDVSHATFGYILSKINIDVNAYKSYSQHQLWRLNVTTDEQVKGLTDLRRKAYESNINFWSEDIRINIPVDVSIGPKSIRDLHEYLVLNKIDYDVIMKDIGSLIDGQKLLHQLRPSNLIANDFAYDKYHPLDEIHSWIDTMVQTYPSLATSFIVG</sequence>
<evidence type="ECO:0000313" key="10">
    <source>
        <dbReference type="EMBL" id="CAF1383396.1"/>
    </source>
</evidence>
<evidence type="ECO:0000256" key="8">
    <source>
        <dbReference type="SAM" id="SignalP"/>
    </source>
</evidence>
<evidence type="ECO:0000256" key="2">
    <source>
        <dbReference type="ARBA" id="ARBA00022645"/>
    </source>
</evidence>
<dbReference type="SUPFAM" id="SSF54897">
    <property type="entry name" value="Protease propeptides/inhibitors"/>
    <property type="match status" value="1"/>
</dbReference>
<evidence type="ECO:0000313" key="11">
    <source>
        <dbReference type="Proteomes" id="UP000663828"/>
    </source>
</evidence>
<keyword evidence="7" id="KW-0482">Metalloprotease</keyword>
<dbReference type="GO" id="GO:0006508">
    <property type="term" value="P:proteolysis"/>
    <property type="evidence" value="ECO:0007669"/>
    <property type="project" value="UniProtKB-KW"/>
</dbReference>
<dbReference type="InterPro" id="IPR003146">
    <property type="entry name" value="M14A_act_pep"/>
</dbReference>
<comment type="similarity">
    <text evidence="1">Belongs to the peptidase M14 family.</text>
</comment>
<name>A0A815JKR5_ADIRI</name>
<evidence type="ECO:0000256" key="6">
    <source>
        <dbReference type="ARBA" id="ARBA00022833"/>
    </source>
</evidence>
<keyword evidence="8" id="KW-0732">Signal</keyword>
<reference evidence="10" key="1">
    <citation type="submission" date="2021-02" db="EMBL/GenBank/DDBJ databases">
        <authorList>
            <person name="Nowell W R."/>
        </authorList>
    </citation>
    <scope>NUCLEOTIDE SEQUENCE</scope>
</reference>
<feature type="chain" id="PRO_5033021772" description="Carboxypeptidase activation peptide domain-containing protein" evidence="8">
    <location>
        <begin position="24"/>
        <end position="298"/>
    </location>
</feature>
<dbReference type="PANTHER" id="PTHR11705:SF143">
    <property type="entry name" value="SLL0236 PROTEIN"/>
    <property type="match status" value="1"/>
</dbReference>
<proteinExistence type="inferred from homology"/>
<dbReference type="Pfam" id="PF02244">
    <property type="entry name" value="Propep_M14"/>
    <property type="match status" value="1"/>
</dbReference>
<evidence type="ECO:0000256" key="3">
    <source>
        <dbReference type="ARBA" id="ARBA00022670"/>
    </source>
</evidence>
<dbReference type="GO" id="GO:0046872">
    <property type="term" value="F:metal ion binding"/>
    <property type="evidence" value="ECO:0007669"/>
    <property type="project" value="UniProtKB-KW"/>
</dbReference>
<dbReference type="Gene3D" id="3.30.70.340">
    <property type="entry name" value="Metallocarboxypeptidase-like"/>
    <property type="match status" value="1"/>
</dbReference>
<evidence type="ECO:0000259" key="9">
    <source>
        <dbReference type="Pfam" id="PF02244"/>
    </source>
</evidence>
<organism evidence="10 11">
    <name type="scientific">Adineta ricciae</name>
    <name type="common">Rotifer</name>
    <dbReference type="NCBI Taxonomy" id="249248"/>
    <lineage>
        <taxon>Eukaryota</taxon>
        <taxon>Metazoa</taxon>
        <taxon>Spiralia</taxon>
        <taxon>Gnathifera</taxon>
        <taxon>Rotifera</taxon>
        <taxon>Eurotatoria</taxon>
        <taxon>Bdelloidea</taxon>
        <taxon>Adinetida</taxon>
        <taxon>Adinetidae</taxon>
        <taxon>Adineta</taxon>
    </lineage>
</organism>
<keyword evidence="11" id="KW-1185">Reference proteome</keyword>
<keyword evidence="4" id="KW-0479">Metal-binding</keyword>
<accession>A0A815JKR5</accession>
<protein>
    <recommendedName>
        <fullName evidence="9">Carboxypeptidase activation peptide domain-containing protein</fullName>
    </recommendedName>
</protein>
<dbReference type="AlphaFoldDB" id="A0A815JKR5"/>
<evidence type="ECO:0000256" key="5">
    <source>
        <dbReference type="ARBA" id="ARBA00022801"/>
    </source>
</evidence>
<dbReference type="PANTHER" id="PTHR11705">
    <property type="entry name" value="PROTEASE FAMILY M14 CARBOXYPEPTIDASE A,B"/>
    <property type="match status" value="1"/>
</dbReference>
<dbReference type="EMBL" id="CAJNOR010003156">
    <property type="protein sequence ID" value="CAF1383396.1"/>
    <property type="molecule type" value="Genomic_DNA"/>
</dbReference>
<keyword evidence="3" id="KW-0645">Protease</keyword>
<keyword evidence="6" id="KW-0862">Zinc</keyword>
<feature type="signal peptide" evidence="8">
    <location>
        <begin position="1"/>
        <end position="23"/>
    </location>
</feature>
<evidence type="ECO:0000256" key="1">
    <source>
        <dbReference type="ARBA" id="ARBA00005988"/>
    </source>
</evidence>
<keyword evidence="5" id="KW-0378">Hydrolase</keyword>
<dbReference type="GO" id="GO:0005615">
    <property type="term" value="C:extracellular space"/>
    <property type="evidence" value="ECO:0007669"/>
    <property type="project" value="TreeGrafter"/>
</dbReference>
<feature type="non-terminal residue" evidence="10">
    <location>
        <position position="1"/>
    </location>
</feature>
<dbReference type="GO" id="GO:0004181">
    <property type="term" value="F:metallocarboxypeptidase activity"/>
    <property type="evidence" value="ECO:0007669"/>
    <property type="project" value="TreeGrafter"/>
</dbReference>
<comment type="caution">
    <text evidence="10">The sequence shown here is derived from an EMBL/GenBank/DDBJ whole genome shotgun (WGS) entry which is preliminary data.</text>
</comment>
<keyword evidence="2" id="KW-0121">Carboxypeptidase</keyword>
<dbReference type="InterPro" id="IPR036990">
    <property type="entry name" value="M14A-like_propep"/>
</dbReference>
<gene>
    <name evidence="10" type="ORF">XAT740_LOCUS33200</name>
</gene>